<dbReference type="Pfam" id="PF02120">
    <property type="entry name" value="Flg_hook"/>
    <property type="match status" value="1"/>
</dbReference>
<evidence type="ECO:0000313" key="4">
    <source>
        <dbReference type="Proteomes" id="UP000741360"/>
    </source>
</evidence>
<dbReference type="PANTHER" id="PTHR37533">
    <property type="entry name" value="FLAGELLAR HOOK-LENGTH CONTROL PROTEIN"/>
    <property type="match status" value="1"/>
</dbReference>
<proteinExistence type="predicted"/>
<protein>
    <submittedName>
        <fullName evidence="3">Flagellar hook-length control protein FliK</fullName>
    </submittedName>
</protein>
<keyword evidence="3" id="KW-0282">Flagellum</keyword>
<evidence type="ECO:0000256" key="1">
    <source>
        <dbReference type="SAM" id="MobiDB-lite"/>
    </source>
</evidence>
<dbReference type="CDD" id="cd17470">
    <property type="entry name" value="T3SS_Flik_C"/>
    <property type="match status" value="1"/>
</dbReference>
<feature type="region of interest" description="Disordered" evidence="1">
    <location>
        <begin position="82"/>
        <end position="123"/>
    </location>
</feature>
<evidence type="ECO:0000313" key="3">
    <source>
        <dbReference type="EMBL" id="MBI3014043.1"/>
    </source>
</evidence>
<evidence type="ECO:0000259" key="2">
    <source>
        <dbReference type="Pfam" id="PF02120"/>
    </source>
</evidence>
<dbReference type="PANTHER" id="PTHR37533:SF2">
    <property type="entry name" value="FLAGELLAR HOOK-LENGTH CONTROL PROTEIN"/>
    <property type="match status" value="1"/>
</dbReference>
<dbReference type="Proteomes" id="UP000741360">
    <property type="component" value="Unassembled WGS sequence"/>
</dbReference>
<name>A0A932GN97_UNCTE</name>
<dbReference type="EMBL" id="JACPSX010000050">
    <property type="protein sequence ID" value="MBI3014043.1"/>
    <property type="molecule type" value="Genomic_DNA"/>
</dbReference>
<comment type="caution">
    <text evidence="3">The sequence shown here is derived from an EMBL/GenBank/DDBJ whole genome shotgun (WGS) entry which is preliminary data.</text>
</comment>
<keyword evidence="3" id="KW-0966">Cell projection</keyword>
<dbReference type="InterPro" id="IPR021136">
    <property type="entry name" value="Flagellar_hook_control-like_C"/>
</dbReference>
<sequence>MERISYHLSRGEGRMELDLKPDSLGRLHVQITSDQRGIQAKFIAETAAVREVIETHMDRLRGALEEQGLRVDRLFVQVGENPWRHSRNGMPAPHDQESAAGLGEDGSEMPRIEAEDLRSRHKDAYSQRGTVDLFA</sequence>
<feature type="compositionally biased region" description="Basic and acidic residues" evidence="1">
    <location>
        <begin position="108"/>
        <end position="123"/>
    </location>
</feature>
<reference evidence="3" key="1">
    <citation type="submission" date="2020-07" db="EMBL/GenBank/DDBJ databases">
        <title>Huge and variable diversity of episymbiotic CPR bacteria and DPANN archaea in groundwater ecosystems.</title>
        <authorList>
            <person name="He C.Y."/>
            <person name="Keren R."/>
            <person name="Whittaker M."/>
            <person name="Farag I.F."/>
            <person name="Doudna J."/>
            <person name="Cate J.H.D."/>
            <person name="Banfield J.F."/>
        </authorList>
    </citation>
    <scope>NUCLEOTIDE SEQUENCE</scope>
    <source>
        <strain evidence="3">NC_groundwater_717_Ag_S-0.2um_59_8</strain>
    </source>
</reference>
<keyword evidence="3" id="KW-0969">Cilium</keyword>
<gene>
    <name evidence="3" type="ORF">HYY65_03025</name>
</gene>
<feature type="domain" description="Flagellar hook-length control protein-like C-terminal" evidence="2">
    <location>
        <begin position="2"/>
        <end position="82"/>
    </location>
</feature>
<dbReference type="Gene3D" id="3.30.750.140">
    <property type="match status" value="1"/>
</dbReference>
<dbReference type="InterPro" id="IPR052563">
    <property type="entry name" value="FliK"/>
</dbReference>
<dbReference type="AlphaFoldDB" id="A0A932GN97"/>
<accession>A0A932GN97</accession>
<organism evidence="3 4">
    <name type="scientific">Tectimicrobiota bacterium</name>
    <dbReference type="NCBI Taxonomy" id="2528274"/>
    <lineage>
        <taxon>Bacteria</taxon>
        <taxon>Pseudomonadati</taxon>
        <taxon>Nitrospinota/Tectimicrobiota group</taxon>
        <taxon>Candidatus Tectimicrobiota</taxon>
    </lineage>
</organism>
<dbReference type="InterPro" id="IPR038610">
    <property type="entry name" value="FliK-like_C_sf"/>
</dbReference>